<keyword evidence="2 4" id="KW-0479">Metal-binding</keyword>
<dbReference type="InterPro" id="IPR009056">
    <property type="entry name" value="Cyt_c-like_dom"/>
</dbReference>
<evidence type="ECO:0000256" key="2">
    <source>
        <dbReference type="ARBA" id="ARBA00022723"/>
    </source>
</evidence>
<keyword evidence="1 4" id="KW-0349">Heme</keyword>
<dbReference type="STRING" id="1058.SAMN05421783_10831"/>
<dbReference type="AlphaFoldDB" id="A0A1H2W404"/>
<dbReference type="EMBL" id="FNNZ01000008">
    <property type="protein sequence ID" value="SDW75255.1"/>
    <property type="molecule type" value="Genomic_DNA"/>
</dbReference>
<dbReference type="InterPro" id="IPR036909">
    <property type="entry name" value="Cyt_c-like_dom_sf"/>
</dbReference>
<evidence type="ECO:0000259" key="6">
    <source>
        <dbReference type="PROSITE" id="PS51007"/>
    </source>
</evidence>
<feature type="transmembrane region" description="Helical" evidence="5">
    <location>
        <begin position="27"/>
        <end position="45"/>
    </location>
</feature>
<dbReference type="GO" id="GO:0020037">
    <property type="term" value="F:heme binding"/>
    <property type="evidence" value="ECO:0007669"/>
    <property type="project" value="InterPro"/>
</dbReference>
<reference evidence="8" key="1">
    <citation type="submission" date="2016-10" db="EMBL/GenBank/DDBJ databases">
        <authorList>
            <person name="Varghese N."/>
            <person name="Submissions S."/>
        </authorList>
    </citation>
    <scope>NUCLEOTIDE SEQUENCE [LARGE SCALE GENOMIC DNA]</scope>
    <source>
        <strain evidence="8">DSM 217</strain>
    </source>
</reference>
<keyword evidence="5" id="KW-0472">Membrane</keyword>
<dbReference type="PANTHER" id="PTHR30600:SF9">
    <property type="entry name" value="BLR7738 PROTEIN"/>
    <property type="match status" value="1"/>
</dbReference>
<dbReference type="Gene3D" id="1.10.760.10">
    <property type="entry name" value="Cytochrome c-like domain"/>
    <property type="match status" value="1"/>
</dbReference>
<name>A0A1H2W404_THIRO</name>
<protein>
    <recommendedName>
        <fullName evidence="6">Cytochrome c domain-containing protein</fullName>
    </recommendedName>
</protein>
<keyword evidence="8" id="KW-1185">Reference proteome</keyword>
<dbReference type="InterPro" id="IPR051395">
    <property type="entry name" value="Cytochrome_c_Peroxidase/MauG"/>
</dbReference>
<organism evidence="7 8">
    <name type="scientific">Thiocapsa roseopersicina</name>
    <dbReference type="NCBI Taxonomy" id="1058"/>
    <lineage>
        <taxon>Bacteria</taxon>
        <taxon>Pseudomonadati</taxon>
        <taxon>Pseudomonadota</taxon>
        <taxon>Gammaproteobacteria</taxon>
        <taxon>Chromatiales</taxon>
        <taxon>Chromatiaceae</taxon>
        <taxon>Thiocapsa</taxon>
    </lineage>
</organism>
<accession>A0A1H2W404</accession>
<dbReference type="Pfam" id="PF21419">
    <property type="entry name" value="RoxA-like_Cyt-c"/>
    <property type="match status" value="1"/>
</dbReference>
<dbReference type="GO" id="GO:0009055">
    <property type="term" value="F:electron transfer activity"/>
    <property type="evidence" value="ECO:0007669"/>
    <property type="project" value="InterPro"/>
</dbReference>
<dbReference type="PANTHER" id="PTHR30600">
    <property type="entry name" value="CYTOCHROME C PEROXIDASE-RELATED"/>
    <property type="match status" value="1"/>
</dbReference>
<evidence type="ECO:0000256" key="5">
    <source>
        <dbReference type="SAM" id="Phobius"/>
    </source>
</evidence>
<evidence type="ECO:0000313" key="8">
    <source>
        <dbReference type="Proteomes" id="UP000198816"/>
    </source>
</evidence>
<dbReference type="SUPFAM" id="SSF46626">
    <property type="entry name" value="Cytochrome c"/>
    <property type="match status" value="1"/>
</dbReference>
<evidence type="ECO:0000256" key="3">
    <source>
        <dbReference type="ARBA" id="ARBA00023004"/>
    </source>
</evidence>
<gene>
    <name evidence="7" type="ORF">SAMN05421783_10831</name>
</gene>
<dbReference type="GO" id="GO:0046872">
    <property type="term" value="F:metal ion binding"/>
    <property type="evidence" value="ECO:0007669"/>
    <property type="project" value="UniProtKB-KW"/>
</dbReference>
<sequence length="515" mass="57940">MSHDGIRDNKSDSATLTKAFRRGLSRLRWLLSLLILIGVAVWLSARFTADRPRDYADIQDQFKYGSLGSEPGGSVFDAVGGLLPPEPIFAVLPNVCPDKLPGGYASLGLLAEEGRPFPIGISQRHRLGVDQVGLNCAVCHTGTVRATADAPRRIVLGMPSHQLDLQGFFRFVLDCTLDERFTPDNLMELMARNGAELDWFDRVLYRFFVIPRTREQTLILSKRLERIMGHEVPDWGPGRVDTFNPYKGLQFNWPLARLPLSELIAASDFPSLWNQQPRDGMYLHWDGNNDSVDERNLSASLGAGVTPVTIDHPRLQRVRDWIWTLPPPAYPYPIDQAKAARGEPLYAEYCVDCHADHRFKEGVRSGKSIGTVVPIADIGTDRHRLDSYTFDFAANQYSLYPDSKYRFTRFRKTQGYANHPLDGVWARAPYLHNGSVPTLRALLDDPKDRPARFYRGYDVFDQTGVGFVADVAEEGGSRFFLYDTALPGNGNDGHRYAIDLPSDDKDAIVEYLKTF</sequence>
<dbReference type="PROSITE" id="PS51007">
    <property type="entry name" value="CYTC"/>
    <property type="match status" value="1"/>
</dbReference>
<dbReference type="Proteomes" id="UP000198816">
    <property type="component" value="Unassembled WGS sequence"/>
</dbReference>
<feature type="domain" description="Cytochrome c" evidence="6">
    <location>
        <begin position="337"/>
        <end position="515"/>
    </location>
</feature>
<evidence type="ECO:0000256" key="4">
    <source>
        <dbReference type="PROSITE-ProRule" id="PRU00433"/>
    </source>
</evidence>
<keyword evidence="3 4" id="KW-0408">Iron</keyword>
<evidence type="ECO:0000256" key="1">
    <source>
        <dbReference type="ARBA" id="ARBA00022617"/>
    </source>
</evidence>
<evidence type="ECO:0000313" key="7">
    <source>
        <dbReference type="EMBL" id="SDW75255.1"/>
    </source>
</evidence>
<dbReference type="GO" id="GO:0004130">
    <property type="term" value="F:cytochrome-c peroxidase activity"/>
    <property type="evidence" value="ECO:0007669"/>
    <property type="project" value="TreeGrafter"/>
</dbReference>
<keyword evidence="5" id="KW-1133">Transmembrane helix</keyword>
<proteinExistence type="predicted"/>
<keyword evidence="5" id="KW-0812">Transmembrane</keyword>